<evidence type="ECO:0000313" key="1">
    <source>
        <dbReference type="EMBL" id="CBY41847.1"/>
    </source>
</evidence>
<dbReference type="EMBL" id="FN656683">
    <property type="protein sequence ID" value="CBY41847.1"/>
    <property type="molecule type" value="Genomic_DNA"/>
</dbReference>
<proteinExistence type="predicted"/>
<feature type="non-terminal residue" evidence="1">
    <location>
        <position position="1"/>
    </location>
</feature>
<accession>E4Z2B9</accession>
<gene>
    <name evidence="1" type="ORF">GSOID_T00023942001</name>
</gene>
<sequence length="25" mass="2487">GFSGGGSASLEKRSIVSNSFDELAA</sequence>
<name>E4Z2B9_OIKDI</name>
<reference evidence="1" key="1">
    <citation type="journal article" date="2010" name="Science">
        <title>Plasticity of animal genome architecture unmasked by rapid evolution of a pelagic tunicate.</title>
        <authorList>
            <person name="Denoeud F."/>
            <person name="Henriet S."/>
            <person name="Mungpakdee S."/>
            <person name="Aury J.M."/>
            <person name="Da Silva C."/>
            <person name="Brinkmann H."/>
            <person name="Mikhaleva J."/>
            <person name="Olsen L.C."/>
            <person name="Jubin C."/>
            <person name="Canestro C."/>
            <person name="Bouquet J.M."/>
            <person name="Danks G."/>
            <person name="Poulain J."/>
            <person name="Campsteijn C."/>
            <person name="Adamski M."/>
            <person name="Cross I."/>
            <person name="Yadetie F."/>
            <person name="Muffato M."/>
            <person name="Louis A."/>
            <person name="Butcher S."/>
            <person name="Tsagkogeorga G."/>
            <person name="Konrad A."/>
            <person name="Singh S."/>
            <person name="Jensen M.F."/>
            <person name="Cong E.H."/>
            <person name="Eikeseth-Otteraa H."/>
            <person name="Noel B."/>
            <person name="Anthouard V."/>
            <person name="Porcel B.M."/>
            <person name="Kachouri-Lafond R."/>
            <person name="Nishino A."/>
            <person name="Ugolini M."/>
            <person name="Chourrout P."/>
            <person name="Nishida H."/>
            <person name="Aasland R."/>
            <person name="Huzurbazar S."/>
            <person name="Westhof E."/>
            <person name="Delsuc F."/>
            <person name="Lehrach H."/>
            <person name="Reinhardt R."/>
            <person name="Weissenbach J."/>
            <person name="Roy S.W."/>
            <person name="Artiguenave F."/>
            <person name="Postlethwait J.H."/>
            <person name="Manak J.R."/>
            <person name="Thompson E.M."/>
            <person name="Jaillon O."/>
            <person name="Du Pasquier L."/>
            <person name="Boudinot P."/>
            <person name="Liberles D.A."/>
            <person name="Volff J.N."/>
            <person name="Philippe H."/>
            <person name="Lenhard B."/>
            <person name="Roest Crollius H."/>
            <person name="Wincker P."/>
            <person name="Chourrout D."/>
        </authorList>
    </citation>
    <scope>NUCLEOTIDE SEQUENCE [LARGE SCALE GENOMIC DNA]</scope>
</reference>
<organism evidence="1">
    <name type="scientific">Oikopleura dioica</name>
    <name type="common">Tunicate</name>
    <dbReference type="NCBI Taxonomy" id="34765"/>
    <lineage>
        <taxon>Eukaryota</taxon>
        <taxon>Metazoa</taxon>
        <taxon>Chordata</taxon>
        <taxon>Tunicata</taxon>
        <taxon>Appendicularia</taxon>
        <taxon>Copelata</taxon>
        <taxon>Oikopleuridae</taxon>
        <taxon>Oikopleura</taxon>
    </lineage>
</organism>
<dbReference type="AlphaFoldDB" id="E4Z2B9"/>
<dbReference type="Proteomes" id="UP000011014">
    <property type="component" value="Unassembled WGS sequence"/>
</dbReference>
<protein>
    <submittedName>
        <fullName evidence="1">Uncharacterized protein</fullName>
    </submittedName>
</protein>